<comment type="caution">
    <text evidence="2">The sequence shown here is derived from an EMBL/GenBank/DDBJ whole genome shotgun (WGS) entry which is preliminary data.</text>
</comment>
<keyword evidence="3" id="KW-1185">Reference proteome</keyword>
<dbReference type="SMART" id="SM00320">
    <property type="entry name" value="WD40"/>
    <property type="match status" value="3"/>
</dbReference>
<dbReference type="InterPro" id="IPR011047">
    <property type="entry name" value="Quinoprotein_ADH-like_sf"/>
</dbReference>
<dbReference type="InterPro" id="IPR001680">
    <property type="entry name" value="WD40_rpt"/>
</dbReference>
<protein>
    <submittedName>
        <fullName evidence="2">Uncharacterized protein</fullName>
    </submittedName>
</protein>
<dbReference type="EMBL" id="JBBXMP010000053">
    <property type="protein sequence ID" value="KAL0064991.1"/>
    <property type="molecule type" value="Genomic_DNA"/>
</dbReference>
<accession>A0ABR2ZTT5</accession>
<dbReference type="Gene3D" id="2.130.10.10">
    <property type="entry name" value="YVTN repeat-like/Quinoprotein amine dehydrogenase"/>
    <property type="match status" value="2"/>
</dbReference>
<gene>
    <name evidence="2" type="ORF">AAF712_007982</name>
</gene>
<evidence type="ECO:0000313" key="3">
    <source>
        <dbReference type="Proteomes" id="UP001437256"/>
    </source>
</evidence>
<keyword evidence="1" id="KW-1133">Transmembrane helix</keyword>
<dbReference type="InterPro" id="IPR015943">
    <property type="entry name" value="WD40/YVTN_repeat-like_dom_sf"/>
</dbReference>
<proteinExistence type="predicted"/>
<keyword evidence="1" id="KW-0472">Membrane</keyword>
<organism evidence="2 3">
    <name type="scientific">Marasmius tenuissimus</name>
    <dbReference type="NCBI Taxonomy" id="585030"/>
    <lineage>
        <taxon>Eukaryota</taxon>
        <taxon>Fungi</taxon>
        <taxon>Dikarya</taxon>
        <taxon>Basidiomycota</taxon>
        <taxon>Agaricomycotina</taxon>
        <taxon>Agaricomycetes</taxon>
        <taxon>Agaricomycetidae</taxon>
        <taxon>Agaricales</taxon>
        <taxon>Marasmiineae</taxon>
        <taxon>Marasmiaceae</taxon>
        <taxon>Marasmius</taxon>
    </lineage>
</organism>
<sequence length="373" mass="40995">MFNFSPKFRLAHKLEGPQDAVLSLSCSENARFLTATGYNGVAVWELETLTPVVVPEQYGAPKSSRYMPTACAWLYLQSPDTHVLLLGTVGEVIAWRWNESKKIFEPFGRATTTWAQVTSMDVGATDISSGNTCVVAAFADHTVTVWDFTPDGTFQEALSVTLNETFLPKAVFLEKKTHHIYTFALDGGKVALLSRTDGSVLWQKKAAHEFTGSVSVDPSWERFVIGTGKDFQVLDTSTLDTLRTLEGSGPLVVPRSMQVSITANGAHFVTGTDSGQAILHNITDGTIMQKLRYPRGGLVQTVTAFATKDYQYIVTAGSSPGDSADVLIWHNKPRVQLRQVAEDILIGMLMVFVYGPIMCLVVLYYMDQESLTM</sequence>
<reference evidence="2 3" key="1">
    <citation type="submission" date="2024-05" db="EMBL/GenBank/DDBJ databases">
        <title>A draft genome resource for the thread blight pathogen Marasmius tenuissimus strain MS-2.</title>
        <authorList>
            <person name="Yulfo-Soto G.E."/>
            <person name="Baruah I.K."/>
            <person name="Amoako-Attah I."/>
            <person name="Bukari Y."/>
            <person name="Meinhardt L.W."/>
            <person name="Bailey B.A."/>
            <person name="Cohen S.P."/>
        </authorList>
    </citation>
    <scope>NUCLEOTIDE SEQUENCE [LARGE SCALE GENOMIC DNA]</scope>
    <source>
        <strain evidence="2 3">MS-2</strain>
    </source>
</reference>
<dbReference type="Proteomes" id="UP001437256">
    <property type="component" value="Unassembled WGS sequence"/>
</dbReference>
<feature type="transmembrane region" description="Helical" evidence="1">
    <location>
        <begin position="344"/>
        <end position="366"/>
    </location>
</feature>
<evidence type="ECO:0000256" key="1">
    <source>
        <dbReference type="SAM" id="Phobius"/>
    </source>
</evidence>
<dbReference type="SUPFAM" id="SSF50998">
    <property type="entry name" value="Quinoprotein alcohol dehydrogenase-like"/>
    <property type="match status" value="1"/>
</dbReference>
<name>A0ABR2ZTT5_9AGAR</name>
<keyword evidence="1" id="KW-0812">Transmembrane</keyword>
<evidence type="ECO:0000313" key="2">
    <source>
        <dbReference type="EMBL" id="KAL0064991.1"/>
    </source>
</evidence>